<reference evidence="2" key="1">
    <citation type="journal article" date="2023" name="Proc. Natl. Acad. Sci. U.S.A.">
        <title>Genomic and structural basis for evolution of tropane alkaloid biosynthesis.</title>
        <authorList>
            <person name="Wanga Y.-J."/>
            <person name="Taina T."/>
            <person name="Yua J.-Y."/>
            <person name="Lia J."/>
            <person name="Xua B."/>
            <person name="Chenc J."/>
            <person name="D'Auriad J.C."/>
            <person name="Huanga J.-P."/>
            <person name="Huanga S.-X."/>
        </authorList>
    </citation>
    <scope>NUCLEOTIDE SEQUENCE [LARGE SCALE GENOMIC DNA]</scope>
    <source>
        <strain evidence="2">cv. KIB-2019</strain>
    </source>
</reference>
<keyword evidence="2" id="KW-1185">Reference proteome</keyword>
<dbReference type="Proteomes" id="UP001152561">
    <property type="component" value="Unassembled WGS sequence"/>
</dbReference>
<accession>A0A9Q1L527</accession>
<gene>
    <name evidence="1" type="ORF">K7X08_035932</name>
</gene>
<organism evidence="1 2">
    <name type="scientific">Anisodus acutangulus</name>
    <dbReference type="NCBI Taxonomy" id="402998"/>
    <lineage>
        <taxon>Eukaryota</taxon>
        <taxon>Viridiplantae</taxon>
        <taxon>Streptophyta</taxon>
        <taxon>Embryophyta</taxon>
        <taxon>Tracheophyta</taxon>
        <taxon>Spermatophyta</taxon>
        <taxon>Magnoliopsida</taxon>
        <taxon>eudicotyledons</taxon>
        <taxon>Gunneridae</taxon>
        <taxon>Pentapetalae</taxon>
        <taxon>asterids</taxon>
        <taxon>lamiids</taxon>
        <taxon>Solanales</taxon>
        <taxon>Solanaceae</taxon>
        <taxon>Solanoideae</taxon>
        <taxon>Hyoscyameae</taxon>
        <taxon>Anisodus</taxon>
    </lineage>
</organism>
<evidence type="ECO:0000313" key="2">
    <source>
        <dbReference type="Proteomes" id="UP001152561"/>
    </source>
</evidence>
<evidence type="ECO:0000313" key="1">
    <source>
        <dbReference type="EMBL" id="KAJ8529097.1"/>
    </source>
</evidence>
<protein>
    <submittedName>
        <fullName evidence="1">Uncharacterized protein</fullName>
    </submittedName>
</protein>
<sequence length="373" mass="42689">MAFTSSVSDLHSEIASYIIPPMFEGITLMLDSSLQWCLSFNAFHAIPTMKFRENHVTAFADQSLVLKVKFKEVFGLSFSIFRTYDHSTLVYHCIPKSNDMVLISQTSEAHDNAFTELLAIVYARRGQFQYLLDYMVQCMRESASICQKLQGSCPGIDQQNQLTPYSIMWYFPEAFLLRTQSKSARIIACQDTFWRSICEFPIVLELIFVGEGYTQCVTSGALHHGLNLGVCWKGTKDDRTYSSCIDDNKKGCDCNPLEMRSACLVIQEVHDVVVHNLAALDANLFNWLVNQMHRDIALAIEASGHDFIWDATTDRDEHDNNMIFALFYSNLEDKGQLFLYRNGTKSWNRLLKAKKQKQKQKKTLLRRGRSSSI</sequence>
<dbReference type="AlphaFoldDB" id="A0A9Q1L527"/>
<name>A0A9Q1L527_9SOLA</name>
<proteinExistence type="predicted"/>
<dbReference type="EMBL" id="JAJAGQ010000022">
    <property type="protein sequence ID" value="KAJ8529097.1"/>
    <property type="molecule type" value="Genomic_DNA"/>
</dbReference>
<comment type="caution">
    <text evidence="1">The sequence shown here is derived from an EMBL/GenBank/DDBJ whole genome shotgun (WGS) entry which is preliminary data.</text>
</comment>
<dbReference type="OrthoDB" id="10558488at2759"/>